<proteinExistence type="predicted"/>
<dbReference type="Gene3D" id="3.30.420.10">
    <property type="entry name" value="Ribonuclease H-like superfamily/Ribonuclease H"/>
    <property type="match status" value="1"/>
</dbReference>
<dbReference type="SUPFAM" id="SSF46689">
    <property type="entry name" value="Homeodomain-like"/>
    <property type="match status" value="1"/>
</dbReference>
<dbReference type="PANTHER" id="PTHR10948">
    <property type="entry name" value="TRANSPOSASE"/>
    <property type="match status" value="1"/>
</dbReference>
<dbReference type="PROSITE" id="PS50994">
    <property type="entry name" value="INTEGRASE"/>
    <property type="match status" value="1"/>
</dbReference>
<dbReference type="Pfam" id="PF00665">
    <property type="entry name" value="rve"/>
    <property type="match status" value="1"/>
</dbReference>
<dbReference type="InterPro" id="IPR051917">
    <property type="entry name" value="Transposase-Integrase"/>
</dbReference>
<dbReference type="InterPro" id="IPR025246">
    <property type="entry name" value="IS30-like_HTH"/>
</dbReference>
<reference evidence="3 4" key="1">
    <citation type="submission" date="2016-10" db="EMBL/GenBank/DDBJ databases">
        <authorList>
            <person name="de Groot N.N."/>
        </authorList>
    </citation>
    <scope>NUCLEOTIDE SEQUENCE [LARGE SCALE GENOMIC DNA]</scope>
    <source>
        <strain evidence="3 4">CGMCC 1.5058</strain>
    </source>
</reference>
<keyword evidence="1" id="KW-0233">DNA recombination</keyword>
<organism evidence="3 4">
    <name type="scientific">Proteiniclasticum ruminis</name>
    <dbReference type="NCBI Taxonomy" id="398199"/>
    <lineage>
        <taxon>Bacteria</taxon>
        <taxon>Bacillati</taxon>
        <taxon>Bacillota</taxon>
        <taxon>Clostridia</taxon>
        <taxon>Eubacteriales</taxon>
        <taxon>Clostridiaceae</taxon>
        <taxon>Proteiniclasticum</taxon>
    </lineage>
</organism>
<evidence type="ECO:0000259" key="2">
    <source>
        <dbReference type="PROSITE" id="PS50994"/>
    </source>
</evidence>
<dbReference type="AlphaFoldDB" id="A0A1G8RSZ1"/>
<dbReference type="GO" id="GO:0032196">
    <property type="term" value="P:transposition"/>
    <property type="evidence" value="ECO:0007669"/>
    <property type="project" value="TreeGrafter"/>
</dbReference>
<dbReference type="InterPro" id="IPR009057">
    <property type="entry name" value="Homeodomain-like_sf"/>
</dbReference>
<dbReference type="Gene3D" id="1.10.10.60">
    <property type="entry name" value="Homeodomain-like"/>
    <property type="match status" value="1"/>
</dbReference>
<dbReference type="RefSeq" id="WP_074542666.1">
    <property type="nucleotide sequence ID" value="NZ_FNDZ01000009.1"/>
</dbReference>
<dbReference type="GO" id="GO:0004803">
    <property type="term" value="F:transposase activity"/>
    <property type="evidence" value="ECO:0007669"/>
    <property type="project" value="TreeGrafter"/>
</dbReference>
<sequence>MAQTDSNTSKNKFKHLLFHKRTLIEFMVKNGYKPADIARELGVNRSTVSRELKRGSVKQIIAGKTVLKYFAETAQEIADRKKANVGRKPKFLNCSEFLSHADKLMKEEKYSPDAVVGQAKDLDLFSPQEMVCTSTLYRYIDADLLRTRNIDLVSKMSRKPQNTHTRTNKRILGKSIDERPEEINDRSVFGHWEIDCVLLKKTKEKVLLTMIERVSRHSIIRLIESKTAACVSQAIRALQKEYGTSFDTIFQSITSDNGSEFADLTSCL</sequence>
<dbReference type="EMBL" id="FNDZ01000009">
    <property type="protein sequence ID" value="SDJ20111.1"/>
    <property type="molecule type" value="Genomic_DNA"/>
</dbReference>
<dbReference type="GO" id="GO:0003676">
    <property type="term" value="F:nucleic acid binding"/>
    <property type="evidence" value="ECO:0007669"/>
    <property type="project" value="InterPro"/>
</dbReference>
<accession>A0A1G8RSZ1</accession>
<dbReference type="GO" id="GO:0006310">
    <property type="term" value="P:DNA recombination"/>
    <property type="evidence" value="ECO:0007669"/>
    <property type="project" value="UniProtKB-KW"/>
</dbReference>
<dbReference type="InterPro" id="IPR012337">
    <property type="entry name" value="RNaseH-like_sf"/>
</dbReference>
<evidence type="ECO:0000313" key="4">
    <source>
        <dbReference type="Proteomes" id="UP000183255"/>
    </source>
</evidence>
<evidence type="ECO:0000256" key="1">
    <source>
        <dbReference type="ARBA" id="ARBA00023172"/>
    </source>
</evidence>
<evidence type="ECO:0000313" key="3">
    <source>
        <dbReference type="EMBL" id="SDJ20111.1"/>
    </source>
</evidence>
<feature type="domain" description="Integrase catalytic" evidence="2">
    <location>
        <begin position="176"/>
        <end position="268"/>
    </location>
</feature>
<protein>
    <submittedName>
        <fullName evidence="3">Transposase and inactivated derivatives, IS30 family</fullName>
    </submittedName>
</protein>
<dbReference type="InterPro" id="IPR001584">
    <property type="entry name" value="Integrase_cat-core"/>
</dbReference>
<dbReference type="InterPro" id="IPR053392">
    <property type="entry name" value="Transposase_IS30-like"/>
</dbReference>
<dbReference type="PANTHER" id="PTHR10948:SF23">
    <property type="entry name" value="TRANSPOSASE INSI FOR INSERTION SEQUENCE ELEMENT IS30A-RELATED"/>
    <property type="match status" value="1"/>
</dbReference>
<gene>
    <name evidence="3" type="ORF">SAMN05421804_10973</name>
</gene>
<dbReference type="GO" id="GO:0015074">
    <property type="term" value="P:DNA integration"/>
    <property type="evidence" value="ECO:0007669"/>
    <property type="project" value="InterPro"/>
</dbReference>
<dbReference type="SUPFAM" id="SSF53098">
    <property type="entry name" value="Ribonuclease H-like"/>
    <property type="match status" value="1"/>
</dbReference>
<name>A0A1G8RSZ1_9CLOT</name>
<dbReference type="NCBIfam" id="NF033563">
    <property type="entry name" value="transpos_IS30"/>
    <property type="match status" value="1"/>
</dbReference>
<feature type="non-terminal residue" evidence="3">
    <location>
        <position position="268"/>
    </location>
</feature>
<dbReference type="GO" id="GO:0005829">
    <property type="term" value="C:cytosol"/>
    <property type="evidence" value="ECO:0007669"/>
    <property type="project" value="TreeGrafter"/>
</dbReference>
<dbReference type="Pfam" id="PF13936">
    <property type="entry name" value="HTH_38"/>
    <property type="match status" value="1"/>
</dbReference>
<dbReference type="InterPro" id="IPR036397">
    <property type="entry name" value="RNaseH_sf"/>
</dbReference>
<dbReference type="Proteomes" id="UP000183255">
    <property type="component" value="Unassembled WGS sequence"/>
</dbReference>